<dbReference type="Proteomes" id="UP001597338">
    <property type="component" value="Unassembled WGS sequence"/>
</dbReference>
<organism evidence="3 4">
    <name type="scientific">Promicromonospora aerolata</name>
    <dbReference type="NCBI Taxonomy" id="195749"/>
    <lineage>
        <taxon>Bacteria</taxon>
        <taxon>Bacillati</taxon>
        <taxon>Actinomycetota</taxon>
        <taxon>Actinomycetes</taxon>
        <taxon>Micrococcales</taxon>
        <taxon>Promicromonosporaceae</taxon>
        <taxon>Promicromonospora</taxon>
    </lineage>
</organism>
<evidence type="ECO:0000256" key="1">
    <source>
        <dbReference type="SAM" id="MobiDB-lite"/>
    </source>
</evidence>
<dbReference type="PANTHER" id="PTHR30121">
    <property type="entry name" value="UNCHARACTERIZED PROTEIN YJGR-RELATED"/>
    <property type="match status" value="1"/>
</dbReference>
<sequence length="1613" mass="173436">MRNLVQMSLADRVIHSVANAELGHCVRVDDIVEADAFELAGLVRQEVDAEKFRVAVLASQGHGGAVTVETAVGIRNDKSHVFVLLVPPGQAHAASSLDNSFERLSLVDELEQVAADLKAEVSRRWPALPVTPLLRKVRVPIEARLDFLAAVLEADDDVAFGQELWRVGLIVDRSDAARLRANLERNAAVVANVATPTVATATVRERLRKARVAPGGVFENLVGVLSPSAGDLRNTINWTRRLFEEHGITLADIPLDSDVESALIDLQMESFTKADGSVEAFSKLQASEGGALFVKTSPENPSTLGLKWKTKPGRPTDVANWLLELLPPADLRDDETSSTLETKIKATRMSATLKLDLGADDLAAGALFVVRITALDANGTPMLLADGKPAVGDSDQFEVIIEESLAERSTRKTSARSLAEAQLRAVLSGAAGTEIDMQAWDFRGRVFSVRVGKHLGAQIRIAPTIVHLQRLLIADPTITAFEATSDFGEPIDPADATALRRDLPAAFSKKRRELFALLTEGAPQDVPEVFRWDAAARQLAIEYAQTYKRALDAATGATRNALLRLDTLALKVGTSLRSERAVVVLPIQPLRVAWIATHFGVVESWCADLIDLGGAKARRLVVDEDLFARVQPANLPFTALNAGREALVYFDEVAFGSAVFLEPGLTEPEAVASTVYGALDLPRESAALTSAAAMVSSRLRDFRRSHPEGEALRIAVMNPGDGEVVGLAVESLLNVSTESEEVASTTPPRAEVVAYGRNAGFASPLPRLTELQQTLQLAQVPGQQSHLTPPLGIAMRTPDALVEDERANHISLIQDITALDLSQAVEEGSDRSTAFYDLLTPAITTRVDVGGKPGWVTSPALSSTQDAPSRVVVDAHRAHQSALGEELGFDAPPALHIGIEPDGLQAIRVLHELSDWVMTLDRFVGLDLYEDPLAIGLGSDNYMLDYAPDFIEGLSHRLTVTTKHRAEVARILERAMDELGLDAINQSVTPIIDNLLAISGRLVLRLQGSDSYAREAVSLAALIAHLNARRKLEDTIIVPVDSHDEIFGRAARETDRAARRCDLLLVRVQRNGLRIECVEVKSRKAAALPSQLADDIVDQLEETKRLLVARFFATDPARVDAALQRARLAGMLHYYADRAVVSGTLSAVKLADVHKLIDRHLEGSTPVEISMQGYVISLYGTAGVPTQHRQVPIAVLTAADIGQAGFSTKFEPERNTSFELAHDTARDIAEATSAVNVPPTPDATPDATPPNPEPELGPAPVSSQTPASAAPASAAGPPEHVDVVLGKDGQGGDVVWSVSTKGSPHAFVVGIPGQGKSVTTRRIVRLFAEAGLPALLFDFHGDMAADPPAGASVFDASEGLPFSPFEGVLTTGPALNALAFETAEIVAYVSGLGEIQQSHVYKAIQEAYKTVVDGETRRAPTVEQFADSLDLVEAAAKGKHARERIRPLTDFGLFAGSAVGTFDPREGGMVIDVSSIPLEQVQLAAGAFLLRKIYRDMFQWPQDGRLKLAVVLDEAHRLAKDVTLPKLMKEGRKYGVVIVVASQGAADFHKDVVGNAGTKIIFRTNFPASKQVAGYLRGRSGQDLSMEIEKLGVGRAYVSTPDSPQARKAYMEP</sequence>
<proteinExistence type="predicted"/>
<reference evidence="4" key="1">
    <citation type="journal article" date="2019" name="Int. J. Syst. Evol. Microbiol.">
        <title>The Global Catalogue of Microorganisms (GCM) 10K type strain sequencing project: providing services to taxonomists for standard genome sequencing and annotation.</title>
        <authorList>
            <consortium name="The Broad Institute Genomics Platform"/>
            <consortium name="The Broad Institute Genome Sequencing Center for Infectious Disease"/>
            <person name="Wu L."/>
            <person name="Ma J."/>
        </authorList>
    </citation>
    <scope>NUCLEOTIDE SEQUENCE [LARGE SCALE GENOMIC DNA]</scope>
    <source>
        <strain evidence="4">CCM 7043</strain>
    </source>
</reference>
<keyword evidence="3" id="KW-0378">Hydrolase</keyword>
<evidence type="ECO:0000313" key="4">
    <source>
        <dbReference type="Proteomes" id="UP001597338"/>
    </source>
</evidence>
<feature type="compositionally biased region" description="Low complexity" evidence="1">
    <location>
        <begin position="1258"/>
        <end position="1278"/>
    </location>
</feature>
<comment type="caution">
    <text evidence="3">The sequence shown here is derived from an EMBL/GenBank/DDBJ whole genome shotgun (WGS) entry which is preliminary data.</text>
</comment>
<dbReference type="InterPro" id="IPR027417">
    <property type="entry name" value="P-loop_NTPase"/>
</dbReference>
<feature type="region of interest" description="Disordered" evidence="1">
    <location>
        <begin position="1233"/>
        <end position="1287"/>
    </location>
</feature>
<keyword evidence="3" id="KW-0347">Helicase</keyword>
<evidence type="ECO:0000259" key="2">
    <source>
        <dbReference type="Pfam" id="PF01935"/>
    </source>
</evidence>
<keyword evidence="4" id="KW-1185">Reference proteome</keyword>
<name>A0ABW4VFJ2_9MICO</name>
<evidence type="ECO:0000313" key="3">
    <source>
        <dbReference type="EMBL" id="MFD2028418.1"/>
    </source>
</evidence>
<dbReference type="PANTHER" id="PTHR30121:SF11">
    <property type="entry name" value="AAA+ ATPASE DOMAIN-CONTAINING PROTEIN"/>
    <property type="match status" value="1"/>
</dbReference>
<dbReference type="EMBL" id="JBHUHF010000001">
    <property type="protein sequence ID" value="MFD2028418.1"/>
    <property type="molecule type" value="Genomic_DNA"/>
</dbReference>
<keyword evidence="3" id="KW-0547">Nucleotide-binding</keyword>
<dbReference type="InterPro" id="IPR051162">
    <property type="entry name" value="T4SS_component"/>
</dbReference>
<dbReference type="Gene3D" id="3.40.50.300">
    <property type="entry name" value="P-loop containing nucleotide triphosphate hydrolases"/>
    <property type="match status" value="2"/>
</dbReference>
<protein>
    <submittedName>
        <fullName evidence="3">Helicase HerA domain-containing protein</fullName>
    </submittedName>
</protein>
<dbReference type="CDD" id="cd01127">
    <property type="entry name" value="TrwB_TraG_TraD_VirD4"/>
    <property type="match status" value="1"/>
</dbReference>
<dbReference type="Pfam" id="PF01935">
    <property type="entry name" value="DUF87"/>
    <property type="match status" value="1"/>
</dbReference>
<keyword evidence="3" id="KW-0067">ATP-binding</keyword>
<feature type="domain" description="Helicase HerA central" evidence="2">
    <location>
        <begin position="1303"/>
        <end position="1493"/>
    </location>
</feature>
<dbReference type="GO" id="GO:0004386">
    <property type="term" value="F:helicase activity"/>
    <property type="evidence" value="ECO:0007669"/>
    <property type="project" value="UniProtKB-KW"/>
</dbReference>
<accession>A0ABW4VFJ2</accession>
<dbReference type="RefSeq" id="WP_377200105.1">
    <property type="nucleotide sequence ID" value="NZ_JBHUHF010000001.1"/>
</dbReference>
<feature type="compositionally biased region" description="Pro residues" evidence="1">
    <location>
        <begin position="1238"/>
        <end position="1257"/>
    </location>
</feature>
<dbReference type="SUPFAM" id="SSF52540">
    <property type="entry name" value="P-loop containing nucleoside triphosphate hydrolases"/>
    <property type="match status" value="1"/>
</dbReference>
<dbReference type="InterPro" id="IPR002789">
    <property type="entry name" value="HerA_central"/>
</dbReference>
<gene>
    <name evidence="3" type="ORF">ACFSL2_23210</name>
</gene>